<keyword evidence="2" id="KW-1185">Reference proteome</keyword>
<feature type="non-terminal residue" evidence="1">
    <location>
        <position position="256"/>
    </location>
</feature>
<evidence type="ECO:0000313" key="1">
    <source>
        <dbReference type="EMBL" id="EFJ00801.1"/>
    </source>
</evidence>
<dbReference type="AlphaFoldDB" id="D8PV28"/>
<accession>D8PV28</accession>
<organism evidence="2">
    <name type="scientific">Schizophyllum commune (strain H4-8 / FGSC 9210)</name>
    <name type="common">Split gill fungus</name>
    <dbReference type="NCBI Taxonomy" id="578458"/>
    <lineage>
        <taxon>Eukaryota</taxon>
        <taxon>Fungi</taxon>
        <taxon>Dikarya</taxon>
        <taxon>Basidiomycota</taxon>
        <taxon>Agaricomycotina</taxon>
        <taxon>Agaricomycetes</taxon>
        <taxon>Agaricomycetidae</taxon>
        <taxon>Agaricales</taxon>
        <taxon>Schizophyllaceae</taxon>
        <taxon>Schizophyllum</taxon>
    </lineage>
</organism>
<proteinExistence type="predicted"/>
<dbReference type="HOGENOM" id="CLU_1086474_0_0_1"/>
<evidence type="ECO:0000313" key="2">
    <source>
        <dbReference type="Proteomes" id="UP000007431"/>
    </source>
</evidence>
<gene>
    <name evidence="1" type="ORF">SCHCODRAFT_105059</name>
</gene>
<reference evidence="1 2" key="1">
    <citation type="journal article" date="2010" name="Nat. Biotechnol.">
        <title>Genome sequence of the model mushroom Schizophyllum commune.</title>
        <authorList>
            <person name="Ohm R.A."/>
            <person name="de Jong J.F."/>
            <person name="Lugones L.G."/>
            <person name="Aerts A."/>
            <person name="Kothe E."/>
            <person name="Stajich J.E."/>
            <person name="de Vries R.P."/>
            <person name="Record E."/>
            <person name="Levasseur A."/>
            <person name="Baker S.E."/>
            <person name="Bartholomew K.A."/>
            <person name="Coutinho P.M."/>
            <person name="Erdmann S."/>
            <person name="Fowler T.J."/>
            <person name="Gathman A.C."/>
            <person name="Lombard V."/>
            <person name="Henrissat B."/>
            <person name="Knabe N."/>
            <person name="Kuees U."/>
            <person name="Lilly W.W."/>
            <person name="Lindquist E."/>
            <person name="Lucas S."/>
            <person name="Magnuson J.K."/>
            <person name="Piumi F."/>
            <person name="Raudaskoski M."/>
            <person name="Salamov A."/>
            <person name="Schmutz J."/>
            <person name="Schwarze F.W.M.R."/>
            <person name="vanKuyk P.A."/>
            <person name="Horton J.S."/>
            <person name="Grigoriev I.V."/>
            <person name="Woesten H.A.B."/>
        </authorList>
    </citation>
    <scope>NUCLEOTIDE SEQUENCE [LARGE SCALE GENOMIC DNA]</scope>
    <source>
        <strain evidence="2">H4-8 / FGSC 9210</strain>
    </source>
</reference>
<dbReference type="VEuPathDB" id="FungiDB:SCHCODRAFT_02608120"/>
<protein>
    <submittedName>
        <fullName evidence="1">Uncharacterized protein</fullName>
    </submittedName>
</protein>
<dbReference type="InParanoid" id="D8PV28"/>
<dbReference type="EMBL" id="GL377303">
    <property type="protein sequence ID" value="EFJ00801.1"/>
    <property type="molecule type" value="Genomic_DNA"/>
</dbReference>
<name>D8PV28_SCHCM</name>
<sequence length="256" mass="29232">MWMPCGDIYYYLYLSSALPLLLQPTHKAFCSVAAYANHMSRICRGLRDVVVAILQAITSKSDPLPESLVTRIADTSALLISRIDECSLACDIAVGTLFTYGKAVDGRLSHNRVVEFLLPLIDFFDLRTREERLRDHARVEILCELRRLHQDMTSNSRLFRKVRDSVNLIKERYSDTKCAEIRQLPEDERRSIEAVMRQTIHKLAAWEDDWRMAEELIMGKAEDVDISDKAVQPEAMFTDRYGTVQKLASSGIADMA</sequence>
<dbReference type="Proteomes" id="UP000007431">
    <property type="component" value="Unassembled WGS sequence"/>
</dbReference>